<evidence type="ECO:0000256" key="1">
    <source>
        <dbReference type="SAM" id="MobiDB-lite"/>
    </source>
</evidence>
<dbReference type="HOGENOM" id="CLU_1728712_0_0_11"/>
<protein>
    <recommendedName>
        <fullName evidence="4">MmcQ/YjbR family DNA-binding protein</fullName>
    </recommendedName>
</protein>
<gene>
    <name evidence="2" type="ordered locus">FraEuI1c_0239</name>
</gene>
<dbReference type="Pfam" id="PF04237">
    <property type="entry name" value="YjbR"/>
    <property type="match status" value="1"/>
</dbReference>
<dbReference type="KEGG" id="fri:FraEuI1c_0239"/>
<dbReference type="STRING" id="298654.FraEuI1c_0239"/>
<proteinExistence type="predicted"/>
<keyword evidence="3" id="KW-1185">Reference proteome</keyword>
<feature type="region of interest" description="Disordered" evidence="1">
    <location>
        <begin position="120"/>
        <end position="151"/>
    </location>
</feature>
<name>E3J634_PSEI1</name>
<dbReference type="InParanoid" id="E3J634"/>
<evidence type="ECO:0008006" key="4">
    <source>
        <dbReference type="Google" id="ProtNLM"/>
    </source>
</evidence>
<feature type="compositionally biased region" description="Polar residues" evidence="1">
    <location>
        <begin position="120"/>
        <end position="130"/>
    </location>
</feature>
<dbReference type="Proteomes" id="UP000002484">
    <property type="component" value="Chromosome"/>
</dbReference>
<sequence length="151" mass="16521">MSSAHEHEHEHDSLRRVGEIALALPEATRVDIEAWDGEPTFRVRGKNFVFANPQGSQLTVKLPKDEAAAVVAAEPDAKPAGYGLGRHGWVSLTVSPEATDDRWDQIAEWIRISYTSSLPGAWPASSTQPTDGRPSTRRRHPLGCSSSITRV</sequence>
<reference evidence="2 3" key="1">
    <citation type="submission" date="2010-10" db="EMBL/GenBank/DDBJ databases">
        <title>Complete sequence of Frankia sp. EuI1c.</title>
        <authorList>
            <consortium name="US DOE Joint Genome Institute"/>
            <person name="Lucas S."/>
            <person name="Copeland A."/>
            <person name="Lapidus A."/>
            <person name="Cheng J.-F."/>
            <person name="Bruce D."/>
            <person name="Goodwin L."/>
            <person name="Pitluck S."/>
            <person name="Chertkov O."/>
            <person name="Detter J.C."/>
            <person name="Han C."/>
            <person name="Tapia R."/>
            <person name="Land M."/>
            <person name="Hauser L."/>
            <person name="Jeffries C."/>
            <person name="Kyrpides N."/>
            <person name="Ivanova N."/>
            <person name="Mikhailova N."/>
            <person name="Beauchemin N."/>
            <person name="Sen A."/>
            <person name="Sur S.A."/>
            <person name="Gtari M."/>
            <person name="Wall L."/>
            <person name="Tisa L."/>
            <person name="Woyke T."/>
        </authorList>
    </citation>
    <scope>NUCLEOTIDE SEQUENCE [LARGE SCALE GENOMIC DNA]</scope>
    <source>
        <strain evidence="3">DSM 45817 / CECT 9037 / EuI1c</strain>
    </source>
</reference>
<dbReference type="InterPro" id="IPR038056">
    <property type="entry name" value="YjbR-like_sf"/>
</dbReference>
<accession>E3J634</accession>
<organism evidence="2 3">
    <name type="scientific">Pseudofrankia inefficax (strain DSM 45817 / CECT 9037 / DDB 130130 / EuI1c)</name>
    <name type="common">Frankia inefficax</name>
    <dbReference type="NCBI Taxonomy" id="298654"/>
    <lineage>
        <taxon>Bacteria</taxon>
        <taxon>Bacillati</taxon>
        <taxon>Actinomycetota</taxon>
        <taxon>Actinomycetes</taxon>
        <taxon>Frankiales</taxon>
        <taxon>Frankiaceae</taxon>
        <taxon>Pseudofrankia</taxon>
    </lineage>
</organism>
<dbReference type="InterPro" id="IPR058532">
    <property type="entry name" value="YjbR/MT2646/Rv2570-like"/>
</dbReference>
<evidence type="ECO:0000313" key="2">
    <source>
        <dbReference type="EMBL" id="ADP78325.1"/>
    </source>
</evidence>
<dbReference type="eggNOG" id="COG2315">
    <property type="taxonomic scope" value="Bacteria"/>
</dbReference>
<evidence type="ECO:0000313" key="3">
    <source>
        <dbReference type="Proteomes" id="UP000002484"/>
    </source>
</evidence>
<dbReference type="EMBL" id="CP002299">
    <property type="protein sequence ID" value="ADP78325.1"/>
    <property type="molecule type" value="Genomic_DNA"/>
</dbReference>
<dbReference type="Gene3D" id="3.90.1150.30">
    <property type="match status" value="1"/>
</dbReference>
<dbReference type="SUPFAM" id="SSF142906">
    <property type="entry name" value="YjbR-like"/>
    <property type="match status" value="1"/>
</dbReference>
<dbReference type="AlphaFoldDB" id="E3J634"/>